<dbReference type="STRING" id="100884.GCA_000269565_01160"/>
<dbReference type="GeneID" id="78229041"/>
<evidence type="ECO:0000313" key="2">
    <source>
        <dbReference type="EMBL" id="EFW06092.1"/>
    </source>
</evidence>
<evidence type="ECO:0000256" key="1">
    <source>
        <dbReference type="SAM" id="Phobius"/>
    </source>
</evidence>
<name>E7G714_9FIRM</name>
<comment type="caution">
    <text evidence="2">The sequence shown here is derived from an EMBL/GenBank/DDBJ whole genome shotgun (WGS) entry which is preliminary data.</text>
</comment>
<feature type="transmembrane region" description="Helical" evidence="1">
    <location>
        <begin position="6"/>
        <end position="28"/>
    </location>
</feature>
<keyword evidence="3" id="KW-1185">Reference proteome</keyword>
<keyword evidence="1" id="KW-0812">Transmembrane</keyword>
<gene>
    <name evidence="2" type="ORF">HMPREF9488_00552</name>
</gene>
<dbReference type="eggNOG" id="ENOG50330DY">
    <property type="taxonomic scope" value="Bacteria"/>
</dbReference>
<feature type="transmembrane region" description="Helical" evidence="1">
    <location>
        <begin position="57"/>
        <end position="77"/>
    </location>
</feature>
<accession>E7G714</accession>
<protein>
    <submittedName>
        <fullName evidence="2">Uncharacterized protein</fullName>
    </submittedName>
</protein>
<dbReference type="EMBL" id="ADKX01000008">
    <property type="protein sequence ID" value="EFW06092.1"/>
    <property type="molecule type" value="Genomic_DNA"/>
</dbReference>
<dbReference type="AlphaFoldDB" id="E7G714"/>
<sequence length="78" mass="8907">MQVLHVFILFIVVNLFDVIVFDFGVFCYSKKLRIAGTADMDKEYENYLFHVKGDIKGIMLGNVISLLSVCIIYIVSII</sequence>
<dbReference type="OrthoDB" id="3192072at2"/>
<evidence type="ECO:0000313" key="3">
    <source>
        <dbReference type="Proteomes" id="UP000003157"/>
    </source>
</evidence>
<proteinExistence type="predicted"/>
<keyword evidence="1" id="KW-1133">Transmembrane helix</keyword>
<dbReference type="Proteomes" id="UP000003157">
    <property type="component" value="Unassembled WGS sequence"/>
</dbReference>
<organism evidence="2 3">
    <name type="scientific">Coprobacillus cateniformis</name>
    <dbReference type="NCBI Taxonomy" id="100884"/>
    <lineage>
        <taxon>Bacteria</taxon>
        <taxon>Bacillati</taxon>
        <taxon>Bacillota</taxon>
        <taxon>Erysipelotrichia</taxon>
        <taxon>Erysipelotrichales</taxon>
        <taxon>Coprobacillaceae</taxon>
        <taxon>Coprobacillus</taxon>
    </lineage>
</organism>
<keyword evidence="1" id="KW-0472">Membrane</keyword>
<dbReference type="RefSeq" id="WP_008787668.1">
    <property type="nucleotide sequence ID" value="NZ_AKCB01000001.1"/>
</dbReference>
<dbReference type="HOGENOM" id="CLU_197384_0_0_9"/>
<reference evidence="2 3" key="1">
    <citation type="submission" date="2010-12" db="EMBL/GenBank/DDBJ databases">
        <title>The Genome Sequence of Coprobacillus sp. strain 29_1.</title>
        <authorList>
            <consortium name="The Broad Institute Genome Sequencing Platform"/>
            <person name="Earl A."/>
            <person name="Ward D."/>
            <person name="Feldgarden M."/>
            <person name="Gevers D."/>
            <person name="Daigneault M."/>
            <person name="Sibley C.D."/>
            <person name="White A."/>
            <person name="Strauss J."/>
            <person name="Allen-Vercoe E."/>
            <person name="Young S.K."/>
            <person name="Zeng Q."/>
            <person name="Gargeya S."/>
            <person name="Fitzgerald M."/>
            <person name="Haas B."/>
            <person name="Abouelleil A."/>
            <person name="Alvarado L."/>
            <person name="Arachchi H.M."/>
            <person name="Berlin A."/>
            <person name="Brown A."/>
            <person name="Chapman S.B."/>
            <person name="Chen Z."/>
            <person name="Dunbar C."/>
            <person name="Freedman E."/>
            <person name="Gearin G."/>
            <person name="Gellesch M."/>
            <person name="Goldberg J."/>
            <person name="Griggs A."/>
            <person name="Gujja S."/>
            <person name="Heilman E."/>
            <person name="Heiman D."/>
            <person name="Howarth C."/>
            <person name="Larson L."/>
            <person name="Lui A."/>
            <person name="MacDonald P.J.P."/>
            <person name="Mehta T."/>
            <person name="Montmayeur A."/>
            <person name="Murphy C."/>
            <person name="Neiman D."/>
            <person name="Pearson M."/>
            <person name="Priest M."/>
            <person name="Roberts A."/>
            <person name="Saif S."/>
            <person name="Shea T."/>
            <person name="Shenoy N."/>
            <person name="Sisk P."/>
            <person name="Stolte C."/>
            <person name="Sykes S."/>
            <person name="White J."/>
            <person name="Yandava C."/>
            <person name="Nusbaum C."/>
            <person name="Birren B."/>
        </authorList>
    </citation>
    <scope>NUCLEOTIDE SEQUENCE [LARGE SCALE GENOMIC DNA]</scope>
    <source>
        <strain evidence="2 3">29_1</strain>
    </source>
</reference>